<evidence type="ECO:0000256" key="4">
    <source>
        <dbReference type="ARBA" id="ARBA00022723"/>
    </source>
</evidence>
<keyword evidence="11" id="KW-1185">Reference proteome</keyword>
<dbReference type="Proteomes" id="UP000728032">
    <property type="component" value="Unassembled WGS sequence"/>
</dbReference>
<dbReference type="OrthoDB" id="6503838at2759"/>
<evidence type="ECO:0000256" key="2">
    <source>
        <dbReference type="ARBA" id="ARBA00007357"/>
    </source>
</evidence>
<comment type="cofactor">
    <cofactor evidence="1">
        <name>Zn(2+)</name>
        <dbReference type="ChEBI" id="CHEBI:29105"/>
    </cofactor>
</comment>
<evidence type="ECO:0000259" key="8">
    <source>
        <dbReference type="Pfam" id="PF01431"/>
    </source>
</evidence>
<dbReference type="PRINTS" id="PR00786">
    <property type="entry name" value="NEPRILYSIN"/>
</dbReference>
<evidence type="ECO:0000256" key="5">
    <source>
        <dbReference type="ARBA" id="ARBA00022801"/>
    </source>
</evidence>
<dbReference type="InterPro" id="IPR024079">
    <property type="entry name" value="MetalloPept_cat_dom_sf"/>
</dbReference>
<dbReference type="PROSITE" id="PS51885">
    <property type="entry name" value="NEPRILYSIN"/>
    <property type="match status" value="1"/>
</dbReference>
<feature type="domain" description="Peptidase M13 C-terminal" evidence="8">
    <location>
        <begin position="423"/>
        <end position="575"/>
    </location>
</feature>
<gene>
    <name evidence="10" type="ORF">ONB1V03_LOCUS6410</name>
</gene>
<dbReference type="InterPro" id="IPR042089">
    <property type="entry name" value="Peptidase_M13_dom_2"/>
</dbReference>
<dbReference type="EMBL" id="OC917698">
    <property type="protein sequence ID" value="CAD7647761.1"/>
    <property type="molecule type" value="Genomic_DNA"/>
</dbReference>
<dbReference type="Gene3D" id="3.40.390.10">
    <property type="entry name" value="Collagenase (Catalytic Domain)"/>
    <property type="match status" value="2"/>
</dbReference>
<dbReference type="GO" id="GO:0005886">
    <property type="term" value="C:plasma membrane"/>
    <property type="evidence" value="ECO:0007669"/>
    <property type="project" value="TreeGrafter"/>
</dbReference>
<feature type="domain" description="Peptidase M13 N-terminal" evidence="9">
    <location>
        <begin position="16"/>
        <end position="56"/>
    </location>
</feature>
<evidence type="ECO:0000313" key="10">
    <source>
        <dbReference type="EMBL" id="CAD7647761.1"/>
    </source>
</evidence>
<sequence length="578" mass="66562">MIASNLQSSLNLSADPCEDFYEYSCGGWIRNHTIPPDMPGLSQFDVTRKTVKDNLRGKRETGLRVLKDLVNDWPMINNNQEIPNFLWWKEVARLNKGHGFSFILDNYVGLDDKNTSIYSIYVDAPSLGVGRTQLVKPDDQNNKRILEAYKVLIEESAQLLDGGAGKLSANIKADIQHVVDFESDLAKIMAEPSARRINKIDLQTFVNTYNIPLLDIERQVFANYATIDGNTGLIVYDRDYFRQLADLLNRTHAKDVKIIQNYLKWRTVRSLGTHTSKAFRDIRFAFNRVLIGVEEPPALWEVCVNLVNDRLPFAVGRVYVDKHFPEEAKRDMDVLIDALNKAFTELLDENEWMEKETKDKAKEKLVLKDNSFLATITTNDLWATKKKLTKLNKSNKDRSTHDWNRGPATVNAFFNPKLNRIRAHYDKFGNLYNWRDGVTQQRFNERIKCFINQYNGYNDSNAGMNINGKTTVGENIADNGGLRQAFRALENYSFRKQSLPGSMKSFTSEQLFFLSFANVWCSNIRDKALKRWIETDPHIPDKYRVWGTVSNSESFAKAFNCKPKTNMNPEPKDKCILW</sequence>
<dbReference type="Gene3D" id="1.10.1380.10">
    <property type="entry name" value="Neutral endopeptidase , domain2"/>
    <property type="match status" value="2"/>
</dbReference>
<dbReference type="GO" id="GO:0004222">
    <property type="term" value="F:metalloendopeptidase activity"/>
    <property type="evidence" value="ECO:0007669"/>
    <property type="project" value="InterPro"/>
</dbReference>
<keyword evidence="4" id="KW-0479">Metal-binding</keyword>
<comment type="similarity">
    <text evidence="2">Belongs to the peptidase M13 family.</text>
</comment>
<dbReference type="GO" id="GO:0016485">
    <property type="term" value="P:protein processing"/>
    <property type="evidence" value="ECO:0007669"/>
    <property type="project" value="TreeGrafter"/>
</dbReference>
<organism evidence="10">
    <name type="scientific">Oppiella nova</name>
    <dbReference type="NCBI Taxonomy" id="334625"/>
    <lineage>
        <taxon>Eukaryota</taxon>
        <taxon>Metazoa</taxon>
        <taxon>Ecdysozoa</taxon>
        <taxon>Arthropoda</taxon>
        <taxon>Chelicerata</taxon>
        <taxon>Arachnida</taxon>
        <taxon>Acari</taxon>
        <taxon>Acariformes</taxon>
        <taxon>Sarcoptiformes</taxon>
        <taxon>Oribatida</taxon>
        <taxon>Brachypylina</taxon>
        <taxon>Oppioidea</taxon>
        <taxon>Oppiidae</taxon>
        <taxon>Oppiella</taxon>
    </lineage>
</organism>
<dbReference type="InterPro" id="IPR000718">
    <property type="entry name" value="Peptidase_M13"/>
</dbReference>
<keyword evidence="7" id="KW-0482">Metalloprotease</keyword>
<dbReference type="InterPro" id="IPR018497">
    <property type="entry name" value="Peptidase_M13_C"/>
</dbReference>
<proteinExistence type="inferred from homology"/>
<dbReference type="GO" id="GO:0046872">
    <property type="term" value="F:metal ion binding"/>
    <property type="evidence" value="ECO:0007669"/>
    <property type="project" value="UniProtKB-KW"/>
</dbReference>
<accession>A0A7R9LTR4</accession>
<dbReference type="Pfam" id="PF01431">
    <property type="entry name" value="Peptidase_M13"/>
    <property type="match status" value="1"/>
</dbReference>
<dbReference type="SUPFAM" id="SSF55486">
    <property type="entry name" value="Metalloproteases ('zincins'), catalytic domain"/>
    <property type="match status" value="1"/>
</dbReference>
<dbReference type="PANTHER" id="PTHR11733:SF237">
    <property type="entry name" value="NEPRILYSIN-LIKE 4"/>
    <property type="match status" value="1"/>
</dbReference>
<evidence type="ECO:0000259" key="9">
    <source>
        <dbReference type="Pfam" id="PF05649"/>
    </source>
</evidence>
<evidence type="ECO:0000256" key="1">
    <source>
        <dbReference type="ARBA" id="ARBA00001947"/>
    </source>
</evidence>
<dbReference type="InterPro" id="IPR008753">
    <property type="entry name" value="Peptidase_M13_N"/>
</dbReference>
<reference evidence="10" key="1">
    <citation type="submission" date="2020-11" db="EMBL/GenBank/DDBJ databases">
        <authorList>
            <person name="Tran Van P."/>
        </authorList>
    </citation>
    <scope>NUCLEOTIDE SEQUENCE</scope>
</reference>
<protein>
    <submittedName>
        <fullName evidence="10">Uncharacterized protein</fullName>
    </submittedName>
</protein>
<feature type="domain" description="Peptidase M13 N-terminal" evidence="9">
    <location>
        <begin position="62"/>
        <end position="365"/>
    </location>
</feature>
<keyword evidence="3" id="KW-0645">Protease</keyword>
<evidence type="ECO:0000313" key="11">
    <source>
        <dbReference type="Proteomes" id="UP000728032"/>
    </source>
</evidence>
<keyword evidence="6" id="KW-0862">Zinc</keyword>
<evidence type="ECO:0000256" key="7">
    <source>
        <dbReference type="ARBA" id="ARBA00023049"/>
    </source>
</evidence>
<name>A0A7R9LTR4_9ACAR</name>
<dbReference type="PANTHER" id="PTHR11733">
    <property type="entry name" value="ZINC METALLOPROTEASE FAMILY M13 NEPRILYSIN-RELATED"/>
    <property type="match status" value="1"/>
</dbReference>
<evidence type="ECO:0000256" key="6">
    <source>
        <dbReference type="ARBA" id="ARBA00022833"/>
    </source>
</evidence>
<keyword evidence="5" id="KW-0378">Hydrolase</keyword>
<evidence type="ECO:0000256" key="3">
    <source>
        <dbReference type="ARBA" id="ARBA00022670"/>
    </source>
</evidence>
<dbReference type="EMBL" id="CAJPVJ010002873">
    <property type="protein sequence ID" value="CAG2166895.1"/>
    <property type="molecule type" value="Genomic_DNA"/>
</dbReference>
<dbReference type="Pfam" id="PF05649">
    <property type="entry name" value="Peptidase_M13_N"/>
    <property type="match status" value="2"/>
</dbReference>
<dbReference type="AlphaFoldDB" id="A0A7R9LTR4"/>
<dbReference type="CDD" id="cd08662">
    <property type="entry name" value="M13"/>
    <property type="match status" value="1"/>
</dbReference>